<dbReference type="SUPFAM" id="SSF103515">
    <property type="entry name" value="Autotransporter"/>
    <property type="match status" value="1"/>
</dbReference>
<gene>
    <name evidence="3" type="ORF">CQA58_00090</name>
</gene>
<accession>A0A3D8J4H4</accession>
<proteinExistence type="predicted"/>
<comment type="caution">
    <text evidence="3">The sequence shown here is derived from an EMBL/GenBank/DDBJ whole genome shotgun (WGS) entry which is preliminary data.</text>
</comment>
<sequence>MRKIKSENNYNGGGGRVKNQRSIFKPLISSSLALALGVSVGNATTSFYQQDSNGGQGTAISPTNLTWGTTTIGEIQYSTFLYNSTLKDTFKLYVKSNQNTWNSSGSQLDIQSNAMLVSNTGLAMGDSGTGTLTWDMWTNTGDNTPSSFIMDLSTITDSNSYAFYGNITIAGSTNGSQQNYSNKTLTGKFGGKGIKGSLTFNSLGNADLIFGNNAGIEGSVTISQGTNTLTFNGVGATISNGLTANGGINTINLNANTTLTLNNGNGNISTTAGTTSINFKGENGILAGGVETSGGSTTINIADSSSGTINGNISTPSPSTTLATIVFASGNGNKSLRLGGSSNTLAGITLGNGNASTNNTLSLSGGTTVIGVSTTPTTIASGNGLNIVFENANTMLRNNIANSGTANINFNGSNGHFSGNIATTGSGAVTTINISDGNSGTIDEAVTTANSGATNIDFASGSNAKSLTLSAGGNTLSGITLGSNSTANTLALSTGSTIFNGASGVSVGENQALTFDLTGGTTLTFTNGLLSNGGTSLFNVKDSASSTINGNITLSDNGENNVNFAGTGTLILQGADNQLTSVSSTTSGILSLDGASNSAGVSASVSNAITGNTTTLNFNGTTDKKAEMTLSASGNELKAITLEASATNNKLILSAGSTSVETNTAITTGQALTFDFANGSNVNLTNNISNAGTTNLEFNGTNGTLTGTLDTTAGTTTIKIANGKSGSISGAVTTAESGATTTINFAEGDGDKTLQLGQDTNTLTNITFGNGSSSSTHNTLDLNGSTTIKDTTTISANQGLTFNYEGKNVELTNNISNTGGEANVRFGEDNGTLTGNVSTSGGTTALNFIQSGSITQGVSTSGGTTIISIGSAKTATITSGVTTSDSGSTQIDFIGESTLAGAASTTGGTTTFNLGSSNSSTATATISGTITNSATNIFNVNATTTTLKNDNGLVFSGGTNTINFANTNGSTLTWQDSNGETQNISTTGGTTNINFDNDGVISGGVSTNGTTATTTTITIADGKSGTINGAVSTGASNSTTNISFANGSGAKSLTLSAGDNTLTGITLGNNSTANTLTLSTGTTTINTATNIANNQALTFDLKDSVNLTNNISNAGTTNLEFNGSNGLLTGTISTTAGITTISIANGKSGSISGAVTTTTGSGTTNIDFASGSNAKSLTLSAGDNTLSRITLGSNSTANTLTLSQGSTGITDTTTIAENQALTFDFADGNNVNLTNNLENTGGSAKLEFNGTNGTLTGTLSTSGGTTAIKIADSKSGTITGAIATTSGTTNIDFADGSNAKSLNLQGANNAITTITSNGSNNTLNLDTTRNGVSVGVTNAIVGDSLTISMGGTTSKNAELTLNNTNGDSTLKALTLANASAVEENVLNLGARKTTITDNLSIASNQGMTINLSDNTELASGITNQGTTNLAFNGSAGLLTGTISTTAGTTTIKIAEGKSGTISGAVTTAESGATNIDFADGSGAKSLTLGAGGNTLTGIVLGSDSTANTLFLSQGSTTFNGTSGVNVGANQALTFDLANGTTLAFTNGLLSNGGTSLFNVKDSASSIINGNITLSNDGANNVTIGNGGTLALQGENNQLTSVSSTTSGTLSLDGASNENGVSASVLSAIVGNSTTLNFNGRTDKKAEMTLSDGGNALKAITLGSGATNNTLILSQGNTSIDENVSITSGQVMIFNLEDNSSLAFANNITNTGSLKSLAFNFQGGSTKINAISGDITTGDSLSSDVITTLNVTNASTGVIIGNIYTTNSNTTNVAIGENGTLTLQGADNQLTSVSSTTSGTLKLDGASSSVGVTASVSSAITADESGNKTTTLNFNGASGKKAEMTLSASGNALKAITLGDSATNNKLILSTGSTSIETGTTITTSQALTFVLADGSDVNLTNAISNTGGSANLEFNGTNGILTGTLDTSNNGTTTIKIAEGKSGTITGSITNSATTTADIGNNATLTLTAGLSNSRNTTFNFNGENGTLTGNTITTSAGATTIFNLGSSASISEASSSVTATINGTLSNNGTNTFNVNSATTTLQYGASGLSFSSGTNEINFANTSENGATLSWQNSDGDSQAITTSGGSTNINFNHSGSIAGGVNTTDSGTTNINIADEAIATINGNITTPTPSRDGFSVRGATPATNVTFKSTEGKTSTLILQGSTNQITTLTMGAGENILALMQNGEKGKKQKYTSRDAVIENVNNMANGTLKLISQISTNEANTFTINSATFSTSKEVEGNQDDTQANTPKLTGHISLILSDGVDTNQVGKESPILVASVKNDSGIEFEKTSKLIDGFLIKEADFTIADDGNYQKYLLSSVRTQGITTSEQQAIASAFMLDYNLYMANLNSLNRRMGELRENAHSQGVWARVFNGALSNDFGLGSKSNYTTIQAGYDYAFGFEGANNYLGVALSYALSFATSNSKATDYSMGEVRGLDNIYSNAVEVALYNSYVADSGWYNDTIAKFSYIMSSFDIQASGVSAESRASETNNYALTLSDEVGYAIRMGEMSEWSLTPQVEATFGYFSQSDFKQTLSDSSQYLDSKAESVLTLRARAGSALTYDFRAFTQKDTFNASLYVGAFYEYDYVMGGDISMVVSDGTTETQKSDIGTDGRVVVNVGTNMTIQDNTRLYFDFEKSFMGKINTDYQVNFGVRYSFGESDGYSPILEKADYKAPLKIEGEEKEGEESGEKIEGKEGEGEAKSDKAEESKTTKDTKAPAKSQPKEKSSK</sequence>
<name>A0A3D8J4H4_9HELI</name>
<dbReference type="Proteomes" id="UP000257045">
    <property type="component" value="Unassembled WGS sequence"/>
</dbReference>
<evidence type="ECO:0000313" key="4">
    <source>
        <dbReference type="Proteomes" id="UP000257045"/>
    </source>
</evidence>
<protein>
    <recommendedName>
        <fullName evidence="2">Autotransporter domain-containing protein</fullName>
    </recommendedName>
</protein>
<dbReference type="InterPro" id="IPR005546">
    <property type="entry name" value="Autotransporte_beta"/>
</dbReference>
<evidence type="ECO:0000256" key="1">
    <source>
        <dbReference type="SAM" id="MobiDB-lite"/>
    </source>
</evidence>
<evidence type="ECO:0000313" key="3">
    <source>
        <dbReference type="EMBL" id="RDU72045.1"/>
    </source>
</evidence>
<reference evidence="3 4" key="1">
    <citation type="submission" date="2018-04" db="EMBL/GenBank/DDBJ databases">
        <title>Novel Campyloabacter and Helicobacter Species and Strains.</title>
        <authorList>
            <person name="Mannion A.J."/>
            <person name="Shen Z."/>
            <person name="Fox J.G."/>
        </authorList>
    </citation>
    <scope>NUCLEOTIDE SEQUENCE [LARGE SCALE GENOMIC DNA]</scope>
    <source>
        <strain evidence="3 4">MIT 04-9366</strain>
    </source>
</reference>
<dbReference type="PROSITE" id="PS51208">
    <property type="entry name" value="AUTOTRANSPORTER"/>
    <property type="match status" value="1"/>
</dbReference>
<dbReference type="EMBL" id="NXLV01000001">
    <property type="protein sequence ID" value="RDU72045.1"/>
    <property type="molecule type" value="Genomic_DNA"/>
</dbReference>
<dbReference type="InterPro" id="IPR036709">
    <property type="entry name" value="Autotransporte_beta_dom_sf"/>
</dbReference>
<feature type="domain" description="Autotransporter" evidence="2">
    <location>
        <begin position="2364"/>
        <end position="2660"/>
    </location>
</feature>
<dbReference type="SMART" id="SM00869">
    <property type="entry name" value="Autotransporter"/>
    <property type="match status" value="1"/>
</dbReference>
<feature type="region of interest" description="Disordered" evidence="1">
    <location>
        <begin position="2680"/>
        <end position="2732"/>
    </location>
</feature>
<evidence type="ECO:0000259" key="2">
    <source>
        <dbReference type="PROSITE" id="PS51208"/>
    </source>
</evidence>
<dbReference type="Gene3D" id="2.40.128.130">
    <property type="entry name" value="Autotransporter beta-domain"/>
    <property type="match status" value="1"/>
</dbReference>
<keyword evidence="4" id="KW-1185">Reference proteome</keyword>
<dbReference type="RefSeq" id="WP_115568675.1">
    <property type="nucleotide sequence ID" value="NZ_NXLV01000001.1"/>
</dbReference>
<dbReference type="OrthoDB" id="5330092at2"/>
<organism evidence="3 4">
    <name type="scientific">Helicobacter brantae</name>
    <dbReference type="NCBI Taxonomy" id="375927"/>
    <lineage>
        <taxon>Bacteria</taxon>
        <taxon>Pseudomonadati</taxon>
        <taxon>Campylobacterota</taxon>
        <taxon>Epsilonproteobacteria</taxon>
        <taxon>Campylobacterales</taxon>
        <taxon>Helicobacteraceae</taxon>
        <taxon>Helicobacter</taxon>
    </lineage>
</organism>